<gene>
    <name evidence="2" type="ORF">PSN13_05531</name>
</gene>
<organism evidence="2 3">
    <name type="scientific">Micromonospora saelicesensis</name>
    <dbReference type="NCBI Taxonomy" id="285676"/>
    <lineage>
        <taxon>Bacteria</taxon>
        <taxon>Bacillati</taxon>
        <taxon>Actinomycetota</taxon>
        <taxon>Actinomycetes</taxon>
        <taxon>Micromonosporales</taxon>
        <taxon>Micromonosporaceae</taxon>
        <taxon>Micromonospora</taxon>
    </lineage>
</organism>
<comment type="caution">
    <text evidence="2">The sequence shown here is derived from an EMBL/GenBank/DDBJ whole genome shotgun (WGS) entry which is preliminary data.</text>
</comment>
<dbReference type="RefSeq" id="WP_220090776.1">
    <property type="nucleotide sequence ID" value="NZ_PYAG01000038.1"/>
</dbReference>
<reference evidence="2 3" key="1">
    <citation type="submission" date="2018-03" db="EMBL/GenBank/DDBJ databases">
        <title>Defining the species Micromonospora saelicesensis and Micromonospora noduli under the framework of genomics.</title>
        <authorList>
            <person name="Riesco R."/>
            <person name="Trujillo M.E."/>
        </authorList>
    </citation>
    <scope>NUCLEOTIDE SEQUENCE [LARGE SCALE GENOMIC DNA]</scope>
    <source>
        <strain evidence="2 3">PSN13</strain>
    </source>
</reference>
<dbReference type="InterPro" id="IPR029058">
    <property type="entry name" value="AB_hydrolase_fold"/>
</dbReference>
<dbReference type="EMBL" id="PYAG01000038">
    <property type="protein sequence ID" value="RAO28300.1"/>
    <property type="molecule type" value="Genomic_DNA"/>
</dbReference>
<proteinExistence type="predicted"/>
<protein>
    <recommendedName>
        <fullName evidence="1">AB hydrolase-1 domain-containing protein</fullName>
    </recommendedName>
</protein>
<evidence type="ECO:0000259" key="1">
    <source>
        <dbReference type="Pfam" id="PF12697"/>
    </source>
</evidence>
<evidence type="ECO:0000313" key="2">
    <source>
        <dbReference type="EMBL" id="RAO28300.1"/>
    </source>
</evidence>
<feature type="domain" description="AB hydrolase-1" evidence="1">
    <location>
        <begin position="65"/>
        <end position="284"/>
    </location>
</feature>
<sequence>MVLPMILVHDAAVRSIYRTPAGRDSIRQWCEEQLSAWPVQHDRHVIRAQGEDTHVVTAGAGPVTVVFVAGDRFSTAAYLPLLTALAKQYRVVAADIPGQPGLSSGEAGAAGGRLTWYGTWLGEVIEETTAGPVVVFGHSFGGAVALAANHSRIHGKVAVAPGGLCRLRVTPLVLLAFLSWLVRPRAASSLRLLRILSAPGRAPRADLVEWMTLVARHARPVSSDDLVPPVARTTPVVIACGDQDVFLPPNRLRSGAQQRFHVDPDIISAAGHLVTDEHPDRLAALVGRLVS</sequence>
<dbReference type="PANTHER" id="PTHR46438">
    <property type="entry name" value="ALPHA/BETA-HYDROLASES SUPERFAMILY PROTEIN"/>
    <property type="match status" value="1"/>
</dbReference>
<dbReference type="InterPro" id="IPR000073">
    <property type="entry name" value="AB_hydrolase_1"/>
</dbReference>
<dbReference type="AlphaFoldDB" id="A0A328NLK4"/>
<dbReference type="Proteomes" id="UP000249419">
    <property type="component" value="Unassembled WGS sequence"/>
</dbReference>
<dbReference type="GO" id="GO:0003824">
    <property type="term" value="F:catalytic activity"/>
    <property type="evidence" value="ECO:0007669"/>
    <property type="project" value="UniProtKB-ARBA"/>
</dbReference>
<evidence type="ECO:0000313" key="3">
    <source>
        <dbReference type="Proteomes" id="UP000249419"/>
    </source>
</evidence>
<dbReference type="Pfam" id="PF12697">
    <property type="entry name" value="Abhydrolase_6"/>
    <property type="match status" value="1"/>
</dbReference>
<dbReference type="Gene3D" id="3.40.50.1820">
    <property type="entry name" value="alpha/beta hydrolase"/>
    <property type="match status" value="1"/>
</dbReference>
<name>A0A328NLK4_9ACTN</name>
<dbReference type="SUPFAM" id="SSF53474">
    <property type="entry name" value="alpha/beta-Hydrolases"/>
    <property type="match status" value="1"/>
</dbReference>
<accession>A0A328NLK4</accession>